<keyword evidence="5 6" id="KW-0449">Lipoprotein</keyword>
<dbReference type="EMBL" id="BQXS01004231">
    <property type="protein sequence ID" value="GKT36688.1"/>
    <property type="molecule type" value="Genomic_DNA"/>
</dbReference>
<keyword evidence="7" id="KW-1185">Reference proteome</keyword>
<gene>
    <name evidence="6" type="ORF">ADUPG1_003209</name>
</gene>
<proteinExistence type="predicted"/>
<evidence type="ECO:0000313" key="6">
    <source>
        <dbReference type="EMBL" id="GKT36688.1"/>
    </source>
</evidence>
<keyword evidence="4" id="KW-0564">Palmitate</keyword>
<reference evidence="6" key="1">
    <citation type="submission" date="2022-03" db="EMBL/GenBank/DDBJ databases">
        <title>Draft genome sequence of Aduncisulcus paluster, a free-living microaerophilic Fornicata.</title>
        <authorList>
            <person name="Yuyama I."/>
            <person name="Kume K."/>
            <person name="Tamura T."/>
            <person name="Inagaki Y."/>
            <person name="Hashimoto T."/>
        </authorList>
    </citation>
    <scope>NUCLEOTIDE SEQUENCE</scope>
    <source>
        <strain evidence="6">NY0171</strain>
    </source>
</reference>
<evidence type="ECO:0000256" key="1">
    <source>
        <dbReference type="ARBA" id="ARBA00004635"/>
    </source>
</evidence>
<evidence type="ECO:0000256" key="5">
    <source>
        <dbReference type="ARBA" id="ARBA00023288"/>
    </source>
</evidence>
<dbReference type="Pfam" id="PF03180">
    <property type="entry name" value="Lipoprotein_9"/>
    <property type="match status" value="1"/>
</dbReference>
<protein>
    <submittedName>
        <fullName evidence="6">Lipoprotein NlpA family like protein</fullName>
    </submittedName>
</protein>
<sequence>MEANGLIKLKEDAGLEATEFDIVENPKNLKFTSIEAAQLPRVLPDVDIAVINGNFAIEAGLSPLEDALILEGADSPYANIITVKPDYDKVE</sequence>
<comment type="caution">
    <text evidence="6">The sequence shown here is derived from an EMBL/GenBank/DDBJ whole genome shotgun (WGS) entry which is preliminary data.</text>
</comment>
<name>A0ABQ5KYF1_9EUKA</name>
<accession>A0ABQ5KYF1</accession>
<evidence type="ECO:0000313" key="7">
    <source>
        <dbReference type="Proteomes" id="UP001057375"/>
    </source>
</evidence>
<evidence type="ECO:0000256" key="4">
    <source>
        <dbReference type="ARBA" id="ARBA00023139"/>
    </source>
</evidence>
<dbReference type="PANTHER" id="PTHR30429">
    <property type="entry name" value="D-METHIONINE-BINDING LIPOPROTEIN METQ"/>
    <property type="match status" value="1"/>
</dbReference>
<organism evidence="6 7">
    <name type="scientific">Aduncisulcus paluster</name>
    <dbReference type="NCBI Taxonomy" id="2918883"/>
    <lineage>
        <taxon>Eukaryota</taxon>
        <taxon>Metamonada</taxon>
        <taxon>Carpediemonas-like organisms</taxon>
        <taxon>Aduncisulcus</taxon>
    </lineage>
</organism>
<keyword evidence="2" id="KW-0732">Signal</keyword>
<feature type="non-terminal residue" evidence="6">
    <location>
        <position position="91"/>
    </location>
</feature>
<dbReference type="Proteomes" id="UP001057375">
    <property type="component" value="Unassembled WGS sequence"/>
</dbReference>
<comment type="subcellular location">
    <subcellularLocation>
        <location evidence="1">Membrane</location>
        <topology evidence="1">Lipid-anchor</topology>
    </subcellularLocation>
</comment>
<dbReference type="PANTHER" id="PTHR30429:SF0">
    <property type="entry name" value="METHIONINE-BINDING LIPOPROTEIN METQ"/>
    <property type="match status" value="1"/>
</dbReference>
<dbReference type="InterPro" id="IPR004872">
    <property type="entry name" value="Lipoprotein_NlpA"/>
</dbReference>
<evidence type="ECO:0000256" key="3">
    <source>
        <dbReference type="ARBA" id="ARBA00023136"/>
    </source>
</evidence>
<dbReference type="SUPFAM" id="SSF53850">
    <property type="entry name" value="Periplasmic binding protein-like II"/>
    <property type="match status" value="1"/>
</dbReference>
<keyword evidence="3" id="KW-0472">Membrane</keyword>
<evidence type="ECO:0000256" key="2">
    <source>
        <dbReference type="ARBA" id="ARBA00022729"/>
    </source>
</evidence>
<dbReference type="Gene3D" id="3.40.190.10">
    <property type="entry name" value="Periplasmic binding protein-like II"/>
    <property type="match status" value="1"/>
</dbReference>